<dbReference type="EMBL" id="BSNI01000002">
    <property type="protein sequence ID" value="GLQ18381.1"/>
    <property type="molecule type" value="Genomic_DNA"/>
</dbReference>
<dbReference type="RefSeq" id="WP_284365285.1">
    <property type="nucleotide sequence ID" value="NZ_BSNI01000002.1"/>
</dbReference>
<dbReference type="InterPro" id="IPR000683">
    <property type="entry name" value="Gfo/Idh/MocA-like_OxRdtase_N"/>
</dbReference>
<name>A0ABQ5UVG0_9HYPH</name>
<evidence type="ECO:0000313" key="5">
    <source>
        <dbReference type="EMBL" id="GLQ18381.1"/>
    </source>
</evidence>
<dbReference type="PANTHER" id="PTHR43708">
    <property type="entry name" value="CONSERVED EXPRESSED OXIDOREDUCTASE (EUROFUNG)"/>
    <property type="match status" value="1"/>
</dbReference>
<reference evidence="5" key="2">
    <citation type="submission" date="2023-01" db="EMBL/GenBank/DDBJ databases">
        <title>Draft genome sequence of Maritalea porphyrae strain NBRC 107169.</title>
        <authorList>
            <person name="Sun Q."/>
            <person name="Mori K."/>
        </authorList>
    </citation>
    <scope>NUCLEOTIDE SEQUENCE</scope>
    <source>
        <strain evidence="5">NBRC 107169</strain>
    </source>
</reference>
<evidence type="ECO:0000259" key="3">
    <source>
        <dbReference type="Pfam" id="PF01408"/>
    </source>
</evidence>
<evidence type="ECO:0000256" key="2">
    <source>
        <dbReference type="ARBA" id="ARBA00023002"/>
    </source>
</evidence>
<evidence type="ECO:0000259" key="4">
    <source>
        <dbReference type="Pfam" id="PF22725"/>
    </source>
</evidence>
<dbReference type="Pfam" id="PF22725">
    <property type="entry name" value="GFO_IDH_MocA_C3"/>
    <property type="match status" value="1"/>
</dbReference>
<dbReference type="PANTHER" id="PTHR43708:SF5">
    <property type="entry name" value="CONSERVED EXPRESSED OXIDOREDUCTASE (EUROFUNG)-RELATED"/>
    <property type="match status" value="1"/>
</dbReference>
<dbReference type="SUPFAM" id="SSF55347">
    <property type="entry name" value="Glyceraldehyde-3-phosphate dehydrogenase-like, C-terminal domain"/>
    <property type="match status" value="1"/>
</dbReference>
<dbReference type="InterPro" id="IPR055170">
    <property type="entry name" value="GFO_IDH_MocA-like_dom"/>
</dbReference>
<evidence type="ECO:0000313" key="6">
    <source>
        <dbReference type="Proteomes" id="UP001161405"/>
    </source>
</evidence>
<dbReference type="Gene3D" id="3.40.50.720">
    <property type="entry name" value="NAD(P)-binding Rossmann-like Domain"/>
    <property type="match status" value="1"/>
</dbReference>
<dbReference type="InterPro" id="IPR051317">
    <property type="entry name" value="Gfo/Idh/MocA_oxidoreduct"/>
</dbReference>
<feature type="domain" description="GFO/IDH/MocA-like oxidoreductase" evidence="4">
    <location>
        <begin position="141"/>
        <end position="261"/>
    </location>
</feature>
<proteinExistence type="inferred from homology"/>
<dbReference type="Pfam" id="PF01408">
    <property type="entry name" value="GFO_IDH_MocA"/>
    <property type="match status" value="1"/>
</dbReference>
<dbReference type="Proteomes" id="UP001161405">
    <property type="component" value="Unassembled WGS sequence"/>
</dbReference>
<dbReference type="Gene3D" id="3.30.360.10">
    <property type="entry name" value="Dihydrodipicolinate Reductase, domain 2"/>
    <property type="match status" value="1"/>
</dbReference>
<reference evidence="5" key="1">
    <citation type="journal article" date="2014" name="Int. J. Syst. Evol. Microbiol.">
        <title>Complete genome of a new Firmicutes species belonging to the dominant human colonic microbiota ('Ruminococcus bicirculans') reveals two chromosomes and a selective capacity to utilize plant glucans.</title>
        <authorList>
            <consortium name="NISC Comparative Sequencing Program"/>
            <person name="Wegmann U."/>
            <person name="Louis P."/>
            <person name="Goesmann A."/>
            <person name="Henrissat B."/>
            <person name="Duncan S.H."/>
            <person name="Flint H.J."/>
        </authorList>
    </citation>
    <scope>NUCLEOTIDE SEQUENCE</scope>
    <source>
        <strain evidence="5">NBRC 107169</strain>
    </source>
</reference>
<keyword evidence="2" id="KW-0560">Oxidoreductase</keyword>
<accession>A0ABQ5UVG0</accession>
<evidence type="ECO:0000256" key="1">
    <source>
        <dbReference type="ARBA" id="ARBA00010928"/>
    </source>
</evidence>
<sequence length="353" mass="39170">MQLQQKWKLPSRTTPIVIIGAGGIVTDAHLPAYAQSGFTVLGIFDLDPKRASDVAKEWAIENTFSSLEDAIRFGSEVIYDLALPPAAIAPVLSKIPYGATVLIQKPMGADFAQACEILRISRDRDLNAAINFQLRFSPQMLAVRDAIEQGVLGELLEIEVNLNVNTPWHLFPFLKTMDRVEIAVHSIHYLDLIRSLVGAPKGVFARTMGDPRSPDMAQTRTTAMLDYGDQLRCVLSINHNHDFDPKFQNCKFRFEGTKGALITQIGVNLNYPEGEPDELWHAKSGGEWAQIPLEGSWFIDAFVGVMSNVQRFHTGEDKFLVTSVEDCIETMALVEACFEANELASHRLPSADI</sequence>
<organism evidence="5 6">
    <name type="scientific">Maritalea porphyrae</name>
    <dbReference type="NCBI Taxonomy" id="880732"/>
    <lineage>
        <taxon>Bacteria</taxon>
        <taxon>Pseudomonadati</taxon>
        <taxon>Pseudomonadota</taxon>
        <taxon>Alphaproteobacteria</taxon>
        <taxon>Hyphomicrobiales</taxon>
        <taxon>Devosiaceae</taxon>
        <taxon>Maritalea</taxon>
    </lineage>
</organism>
<keyword evidence="6" id="KW-1185">Reference proteome</keyword>
<comment type="similarity">
    <text evidence="1">Belongs to the Gfo/Idh/MocA family.</text>
</comment>
<feature type="domain" description="Gfo/Idh/MocA-like oxidoreductase N-terminal" evidence="3">
    <location>
        <begin position="16"/>
        <end position="126"/>
    </location>
</feature>
<protein>
    <submittedName>
        <fullName evidence="5">Oxidoreductase</fullName>
    </submittedName>
</protein>
<dbReference type="InterPro" id="IPR036291">
    <property type="entry name" value="NAD(P)-bd_dom_sf"/>
</dbReference>
<gene>
    <name evidence="5" type="ORF">GCM10007879_26300</name>
</gene>
<comment type="caution">
    <text evidence="5">The sequence shown here is derived from an EMBL/GenBank/DDBJ whole genome shotgun (WGS) entry which is preliminary data.</text>
</comment>
<dbReference type="SUPFAM" id="SSF51735">
    <property type="entry name" value="NAD(P)-binding Rossmann-fold domains"/>
    <property type="match status" value="1"/>
</dbReference>